<dbReference type="SFLD" id="SFLDG01143">
    <property type="entry name" value="C2.B.3:_Phosphomannomutase_Lik"/>
    <property type="match status" value="1"/>
</dbReference>
<feature type="active site" description="Proton donor/acceptor" evidence="10">
    <location>
        <position position="13"/>
    </location>
</feature>
<evidence type="ECO:0000256" key="10">
    <source>
        <dbReference type="PIRSR" id="PIRSR605002-1"/>
    </source>
</evidence>
<evidence type="ECO:0000256" key="12">
    <source>
        <dbReference type="PIRSR" id="PIRSR605002-3"/>
    </source>
</evidence>
<dbReference type="InterPro" id="IPR036412">
    <property type="entry name" value="HAD-like_sf"/>
</dbReference>
<sequence length="259" mass="28404">MAGNIRVVAFDLDDTLAVSKSQIDDRMAKLLAELLAQVDVCVISGGRFEQFDSQVLRHLDLDAAVRERLHLMPTCGTRYYRWIDGDWGLVYAEDLSEEAKDRIASVLIEGAKALGIWEPEPWGDIIEDRGSQVTFSALGQRAPVDAKYAWDPDGAKKGALRDYAAARLPDLEVRSGGSTSVDVTKKGVDKAYGMGKLMEHLGLTTEDMLFIGDRLDEGGNDYPVKAMGIRCVAVTRWQDTADYVERLLAALPAGLPGDL</sequence>
<evidence type="ECO:0000256" key="1">
    <source>
        <dbReference type="ARBA" id="ARBA00004496"/>
    </source>
</evidence>
<comment type="subunit">
    <text evidence="4">Homodimer.</text>
</comment>
<evidence type="ECO:0000256" key="3">
    <source>
        <dbReference type="ARBA" id="ARBA00009736"/>
    </source>
</evidence>
<evidence type="ECO:0000256" key="8">
    <source>
        <dbReference type="ARBA" id="ARBA00022842"/>
    </source>
</evidence>
<dbReference type="SFLD" id="SFLDG01140">
    <property type="entry name" value="C2.B:_Phosphomannomutase_and_P"/>
    <property type="match status" value="1"/>
</dbReference>
<dbReference type="EMBL" id="AP022870">
    <property type="protein sequence ID" value="BCB79764.1"/>
    <property type="molecule type" value="Genomic_DNA"/>
</dbReference>
<dbReference type="PANTHER" id="PTHR10000">
    <property type="entry name" value="PHOSPHOSERINE PHOSPHATASE"/>
    <property type="match status" value="1"/>
</dbReference>
<feature type="binding site" evidence="12">
    <location>
        <position position="11"/>
    </location>
    <ligand>
        <name>Mg(2+)</name>
        <dbReference type="ChEBI" id="CHEBI:18420"/>
        <label>1</label>
    </ligand>
</feature>
<dbReference type="SUPFAM" id="SSF56784">
    <property type="entry name" value="HAD-like"/>
    <property type="match status" value="1"/>
</dbReference>
<evidence type="ECO:0000313" key="14">
    <source>
        <dbReference type="Proteomes" id="UP000502508"/>
    </source>
</evidence>
<reference evidence="13 14" key="1">
    <citation type="submission" date="2020-03" db="EMBL/GenBank/DDBJ databases">
        <title>Whole genome shotgun sequence of Phytohabitans flavus NBRC 107702.</title>
        <authorList>
            <person name="Komaki H."/>
            <person name="Tamura T."/>
        </authorList>
    </citation>
    <scope>NUCLEOTIDE SEQUENCE [LARGE SCALE GENOMIC DNA]</scope>
    <source>
        <strain evidence="13 14">NBRC 107702</strain>
    </source>
</reference>
<comment type="cofactor">
    <cofactor evidence="12">
        <name>Mg(2+)</name>
        <dbReference type="ChEBI" id="CHEBI:18420"/>
    </cofactor>
</comment>
<dbReference type="Proteomes" id="UP000502508">
    <property type="component" value="Chromosome"/>
</dbReference>
<dbReference type="InterPro" id="IPR005002">
    <property type="entry name" value="PMM"/>
</dbReference>
<proteinExistence type="inferred from homology"/>
<keyword evidence="7 12" id="KW-0479">Metal-binding</keyword>
<keyword evidence="6" id="KW-0963">Cytoplasm</keyword>
<keyword evidence="9" id="KW-0413">Isomerase</keyword>
<dbReference type="SFLD" id="SFLDS00003">
    <property type="entry name" value="Haloacid_Dehalogenase"/>
    <property type="match status" value="1"/>
</dbReference>
<dbReference type="UniPathway" id="UPA00126">
    <property type="reaction ID" value="UER00424"/>
</dbReference>
<dbReference type="InterPro" id="IPR023214">
    <property type="entry name" value="HAD_sf"/>
</dbReference>
<feature type="active site" description="Nucleophile" evidence="10">
    <location>
        <position position="11"/>
    </location>
</feature>
<dbReference type="InterPro" id="IPR006379">
    <property type="entry name" value="HAD-SF_hydro_IIB"/>
</dbReference>
<evidence type="ECO:0000313" key="13">
    <source>
        <dbReference type="EMBL" id="BCB79764.1"/>
    </source>
</evidence>
<comment type="pathway">
    <text evidence="2">Nucleotide-sugar biosynthesis; GDP-alpha-D-mannose biosynthesis; alpha-D-mannose 1-phosphate from D-fructose 6-phosphate: step 2/2.</text>
</comment>
<dbReference type="AlphaFoldDB" id="A0A6F8Y0Y9"/>
<comment type="similarity">
    <text evidence="3">Belongs to the eukaryotic PMM family.</text>
</comment>
<keyword evidence="8 12" id="KW-0460">Magnesium</keyword>
<evidence type="ECO:0000256" key="11">
    <source>
        <dbReference type="PIRSR" id="PIRSR605002-2"/>
    </source>
</evidence>
<dbReference type="GO" id="GO:0004615">
    <property type="term" value="F:phosphomannomutase activity"/>
    <property type="evidence" value="ECO:0007669"/>
    <property type="project" value="UniProtKB-EC"/>
</dbReference>
<evidence type="ECO:0000256" key="6">
    <source>
        <dbReference type="ARBA" id="ARBA00022490"/>
    </source>
</evidence>
<dbReference type="EC" id="5.4.2.8" evidence="5"/>
<dbReference type="KEGG" id="pfla:Pflav_061740"/>
<evidence type="ECO:0000256" key="9">
    <source>
        <dbReference type="ARBA" id="ARBA00023235"/>
    </source>
</evidence>
<feature type="binding site" evidence="11">
    <location>
        <position position="129"/>
    </location>
    <ligand>
        <name>alpha-D-mannose 1-phosphate</name>
        <dbReference type="ChEBI" id="CHEBI:58409"/>
    </ligand>
</feature>
<dbReference type="GO" id="GO:0005829">
    <property type="term" value="C:cytosol"/>
    <property type="evidence" value="ECO:0007669"/>
    <property type="project" value="TreeGrafter"/>
</dbReference>
<name>A0A6F8Y0Y9_9ACTN</name>
<evidence type="ECO:0000256" key="5">
    <source>
        <dbReference type="ARBA" id="ARBA00012730"/>
    </source>
</evidence>
<dbReference type="GO" id="GO:0009298">
    <property type="term" value="P:GDP-mannose biosynthetic process"/>
    <property type="evidence" value="ECO:0007669"/>
    <property type="project" value="UniProtKB-UniPathway"/>
</dbReference>
<evidence type="ECO:0000256" key="2">
    <source>
        <dbReference type="ARBA" id="ARBA00004699"/>
    </source>
</evidence>
<dbReference type="Gene3D" id="3.40.50.1000">
    <property type="entry name" value="HAD superfamily/HAD-like"/>
    <property type="match status" value="1"/>
</dbReference>
<dbReference type="NCBIfam" id="TIGR01484">
    <property type="entry name" value="HAD-SF-IIB"/>
    <property type="match status" value="1"/>
</dbReference>
<dbReference type="PANTHER" id="PTHR10000:SF8">
    <property type="entry name" value="HAD SUPERFAMILY HYDROLASE-LIKE, TYPE 3"/>
    <property type="match status" value="1"/>
</dbReference>
<evidence type="ECO:0000256" key="7">
    <source>
        <dbReference type="ARBA" id="ARBA00022723"/>
    </source>
</evidence>
<accession>A0A6F8Y0Y9</accession>
<protein>
    <recommendedName>
        <fullName evidence="5">phosphomannomutase</fullName>
        <ecNumber evidence="5">5.4.2.8</ecNumber>
    </recommendedName>
</protein>
<dbReference type="Gene3D" id="3.30.1240.20">
    <property type="match status" value="1"/>
</dbReference>
<feature type="binding site" evidence="12">
    <location>
        <position position="13"/>
    </location>
    <ligand>
        <name>Mg(2+)</name>
        <dbReference type="ChEBI" id="CHEBI:18420"/>
        <label>1</label>
    </ligand>
</feature>
<dbReference type="GO" id="GO:0000287">
    <property type="term" value="F:magnesium ion binding"/>
    <property type="evidence" value="ECO:0007669"/>
    <property type="project" value="TreeGrafter"/>
</dbReference>
<feature type="binding site" evidence="11">
    <location>
        <position position="182"/>
    </location>
    <ligand>
        <name>alpha-D-mannose 1-phosphate</name>
        <dbReference type="ChEBI" id="CHEBI:58409"/>
    </ligand>
</feature>
<dbReference type="InterPro" id="IPR043169">
    <property type="entry name" value="PMM_cap"/>
</dbReference>
<feature type="binding site" evidence="11">
    <location>
        <position position="180"/>
    </location>
    <ligand>
        <name>alpha-D-mannose 1-phosphate</name>
        <dbReference type="ChEBI" id="CHEBI:58409"/>
    </ligand>
</feature>
<reference evidence="13 14" key="2">
    <citation type="submission" date="2020-03" db="EMBL/GenBank/DDBJ databases">
        <authorList>
            <person name="Ichikawa N."/>
            <person name="Kimura A."/>
            <person name="Kitahashi Y."/>
            <person name="Uohara A."/>
        </authorList>
    </citation>
    <scope>NUCLEOTIDE SEQUENCE [LARGE SCALE GENOMIC DNA]</scope>
    <source>
        <strain evidence="13 14">NBRC 107702</strain>
    </source>
</reference>
<gene>
    <name evidence="13" type="ORF">Pflav_061740</name>
</gene>
<comment type="subcellular location">
    <subcellularLocation>
        <location evidence="1">Cytoplasm</location>
    </subcellularLocation>
</comment>
<evidence type="ECO:0000256" key="4">
    <source>
        <dbReference type="ARBA" id="ARBA00011738"/>
    </source>
</evidence>
<keyword evidence="14" id="KW-1185">Reference proteome</keyword>
<dbReference type="GO" id="GO:0016791">
    <property type="term" value="F:phosphatase activity"/>
    <property type="evidence" value="ECO:0007669"/>
    <property type="project" value="UniProtKB-ARBA"/>
</dbReference>
<feature type="binding site" evidence="12">
    <location>
        <position position="213"/>
    </location>
    <ligand>
        <name>Mg(2+)</name>
        <dbReference type="ChEBI" id="CHEBI:18420"/>
        <label>1</label>
    </ligand>
</feature>
<dbReference type="Pfam" id="PF03332">
    <property type="entry name" value="PMM"/>
    <property type="match status" value="1"/>
</dbReference>
<organism evidence="13 14">
    <name type="scientific">Phytohabitans flavus</name>
    <dbReference type="NCBI Taxonomy" id="1076124"/>
    <lineage>
        <taxon>Bacteria</taxon>
        <taxon>Bacillati</taxon>
        <taxon>Actinomycetota</taxon>
        <taxon>Actinomycetes</taxon>
        <taxon>Micromonosporales</taxon>
        <taxon>Micromonosporaceae</taxon>
    </lineage>
</organism>